<dbReference type="EMBL" id="JAXOTQ010000010">
    <property type="protein sequence ID" value="MDZ5489749.1"/>
    <property type="molecule type" value="Genomic_DNA"/>
</dbReference>
<dbReference type="RefSeq" id="WP_322440042.1">
    <property type="nucleotide sequence ID" value="NZ_JAXOTQ010000010.1"/>
</dbReference>
<name>A0ABU5JB97_9ACTN</name>
<reference evidence="2 3" key="1">
    <citation type="submission" date="2023-12" db="EMBL/GenBank/DDBJ databases">
        <title>Micromonospora sp. nov., isolated from Atacama Desert.</title>
        <authorList>
            <person name="Carro L."/>
            <person name="Golinska P."/>
            <person name="Klenk H.-P."/>
            <person name="Goodfellow M."/>
        </authorList>
    </citation>
    <scope>NUCLEOTIDE SEQUENCE [LARGE SCALE GENOMIC DNA]</scope>
    <source>
        <strain evidence="2 3">4G53</strain>
    </source>
</reference>
<dbReference type="Proteomes" id="UP001290101">
    <property type="component" value="Unassembled WGS sequence"/>
</dbReference>
<accession>A0ABU5JB97</accession>
<evidence type="ECO:0000313" key="3">
    <source>
        <dbReference type="Proteomes" id="UP001290101"/>
    </source>
</evidence>
<keyword evidence="3" id="KW-1185">Reference proteome</keyword>
<proteinExistence type="predicted"/>
<organism evidence="2 3">
    <name type="scientific">Micromonospora sicca</name>
    <dbReference type="NCBI Taxonomy" id="2202420"/>
    <lineage>
        <taxon>Bacteria</taxon>
        <taxon>Bacillati</taxon>
        <taxon>Actinomycetota</taxon>
        <taxon>Actinomycetes</taxon>
        <taxon>Micromonosporales</taxon>
        <taxon>Micromonosporaceae</taxon>
        <taxon>Micromonospora</taxon>
    </lineage>
</organism>
<sequence length="193" mass="20739">MTAVRGLLLIVILSVLAMAGAILANWIPRPATMRTRWVLAGLAGVVLVSAVLGLLADGRQPALGRRPLPDWVSGVNKSCAVARPRADAARERNDAAQSRQETVSALQDLEAAHSDLHKKVSGLELPSDPNDRDKAKDWLDVYGVRLDRLATFVDLMQEAEVPPETAITQAAQLYAEATTTAKRKDEALGISCP</sequence>
<protein>
    <submittedName>
        <fullName evidence="2">Uncharacterized protein</fullName>
    </submittedName>
</protein>
<keyword evidence="1" id="KW-1133">Transmembrane helix</keyword>
<keyword evidence="1" id="KW-0472">Membrane</keyword>
<evidence type="ECO:0000256" key="1">
    <source>
        <dbReference type="SAM" id="Phobius"/>
    </source>
</evidence>
<comment type="caution">
    <text evidence="2">The sequence shown here is derived from an EMBL/GenBank/DDBJ whole genome shotgun (WGS) entry which is preliminary data.</text>
</comment>
<gene>
    <name evidence="2" type="ORF">U2F25_09780</name>
</gene>
<evidence type="ECO:0000313" key="2">
    <source>
        <dbReference type="EMBL" id="MDZ5489749.1"/>
    </source>
</evidence>
<keyword evidence="1" id="KW-0812">Transmembrane</keyword>
<feature type="transmembrane region" description="Helical" evidence="1">
    <location>
        <begin position="34"/>
        <end position="56"/>
    </location>
</feature>